<name>A0A1H9R855_9BACI</name>
<dbReference type="InterPro" id="IPR001387">
    <property type="entry name" value="Cro/C1-type_HTH"/>
</dbReference>
<evidence type="ECO:0000313" key="3">
    <source>
        <dbReference type="EMBL" id="SER68777.1"/>
    </source>
</evidence>
<feature type="repeat" description="TPR" evidence="1">
    <location>
        <begin position="266"/>
        <end position="299"/>
    </location>
</feature>
<dbReference type="Gene3D" id="1.25.40.10">
    <property type="entry name" value="Tetratricopeptide repeat domain"/>
    <property type="match status" value="1"/>
</dbReference>
<organism evidence="3 4">
    <name type="scientific">Gracilibacillus ureilyticus</name>
    <dbReference type="NCBI Taxonomy" id="531814"/>
    <lineage>
        <taxon>Bacteria</taxon>
        <taxon>Bacillati</taxon>
        <taxon>Bacillota</taxon>
        <taxon>Bacilli</taxon>
        <taxon>Bacillales</taxon>
        <taxon>Bacillaceae</taxon>
        <taxon>Gracilibacillus</taxon>
    </lineage>
</organism>
<dbReference type="Pfam" id="PF13181">
    <property type="entry name" value="TPR_8"/>
    <property type="match status" value="1"/>
</dbReference>
<protein>
    <submittedName>
        <fullName evidence="3">TPR repeat-containing protein</fullName>
    </submittedName>
</protein>
<dbReference type="CDD" id="cd00093">
    <property type="entry name" value="HTH_XRE"/>
    <property type="match status" value="1"/>
</dbReference>
<dbReference type="SUPFAM" id="SSF48452">
    <property type="entry name" value="TPR-like"/>
    <property type="match status" value="2"/>
</dbReference>
<feature type="domain" description="HTH cro/C1-type" evidence="2">
    <location>
        <begin position="8"/>
        <end position="60"/>
    </location>
</feature>
<evidence type="ECO:0000313" key="4">
    <source>
        <dbReference type="Proteomes" id="UP000199687"/>
    </source>
</evidence>
<keyword evidence="1" id="KW-0802">TPR repeat</keyword>
<dbReference type="PROSITE" id="PS50943">
    <property type="entry name" value="HTH_CROC1"/>
    <property type="match status" value="1"/>
</dbReference>
<evidence type="ECO:0000256" key="1">
    <source>
        <dbReference type="PROSITE-ProRule" id="PRU00339"/>
    </source>
</evidence>
<dbReference type="AlphaFoldDB" id="A0A1H9R855"/>
<reference evidence="3 4" key="1">
    <citation type="submission" date="2016-10" db="EMBL/GenBank/DDBJ databases">
        <authorList>
            <person name="de Groot N.N."/>
        </authorList>
    </citation>
    <scope>NUCLEOTIDE SEQUENCE [LARGE SCALE GENOMIC DNA]</scope>
    <source>
        <strain evidence="3 4">CGMCC 1.7727</strain>
    </source>
</reference>
<dbReference type="Pfam" id="PF01381">
    <property type="entry name" value="HTH_3"/>
    <property type="match status" value="1"/>
</dbReference>
<accession>A0A1H9R855</accession>
<evidence type="ECO:0000259" key="2">
    <source>
        <dbReference type="PROSITE" id="PS50943"/>
    </source>
</evidence>
<dbReference type="EMBL" id="FOGL01000008">
    <property type="protein sequence ID" value="SER68777.1"/>
    <property type="molecule type" value="Genomic_DNA"/>
</dbReference>
<dbReference type="SMART" id="SM00530">
    <property type="entry name" value="HTH_XRE"/>
    <property type="match status" value="1"/>
</dbReference>
<sequence>MFHYGKLIKDYRKRKQMTQKELAIVSDCSDSYISKMETGKIEPPNELLVKISEILEIKELQGDYTAAHILEEKLEEWHTAITDHQLPIADKLFNEIKPNIPIHRIELNTRYYIFLFRYFLLQFDHTKAKTLLPKIMSLTKTVYEPELYICYKSLGYYFILDHDYKNAFHYLQLALGLKESIDNEDPEIHIYFAIIYIFLNKPADAENEIFKAKHQYEKSIDPINNLLCKYLLTIPDIMLHKYDEAIVSLTNILEQSSHHTLQIKYEFIYVTLGYIYTELKDFNKAVTLLKKAISAENIPSFKVKYLYFLAIVYAENGQKKEAIDYIQIGLRLKANEKYQHLLYMLKQIITDRLYSSHSLLYLQENMLPFFSSRGDRMQFNECHLMLAAIYRKMFQYKKASYHLYNVINDDFQLAELTEKYST</sequence>
<dbReference type="OrthoDB" id="2958902at2"/>
<dbReference type="RefSeq" id="WP_089740611.1">
    <property type="nucleotide sequence ID" value="NZ_FOGL01000008.1"/>
</dbReference>
<dbReference type="STRING" id="531814.SAMN04487944_10860"/>
<dbReference type="InterPro" id="IPR010982">
    <property type="entry name" value="Lambda_DNA-bd_dom_sf"/>
</dbReference>
<dbReference type="Gene3D" id="1.10.260.40">
    <property type="entry name" value="lambda repressor-like DNA-binding domains"/>
    <property type="match status" value="1"/>
</dbReference>
<dbReference type="InterPro" id="IPR019734">
    <property type="entry name" value="TPR_rpt"/>
</dbReference>
<proteinExistence type="predicted"/>
<dbReference type="SUPFAM" id="SSF47413">
    <property type="entry name" value="lambda repressor-like DNA-binding domains"/>
    <property type="match status" value="1"/>
</dbReference>
<gene>
    <name evidence="3" type="ORF">SAMN04487944_10860</name>
</gene>
<dbReference type="GO" id="GO:0003677">
    <property type="term" value="F:DNA binding"/>
    <property type="evidence" value="ECO:0007669"/>
    <property type="project" value="InterPro"/>
</dbReference>
<dbReference type="InterPro" id="IPR011990">
    <property type="entry name" value="TPR-like_helical_dom_sf"/>
</dbReference>
<keyword evidence="4" id="KW-1185">Reference proteome</keyword>
<dbReference type="Proteomes" id="UP000199687">
    <property type="component" value="Unassembled WGS sequence"/>
</dbReference>
<dbReference type="SMART" id="SM00028">
    <property type="entry name" value="TPR"/>
    <property type="match status" value="3"/>
</dbReference>
<dbReference type="PROSITE" id="PS50005">
    <property type="entry name" value="TPR"/>
    <property type="match status" value="1"/>
</dbReference>